<sequence>MAAQPQTYGSIREFLDNLPSQPCIWQPENPNICVTCLRINEPVARVCSVWSQALDEAPLEEIDFEEEVKSLPSIVEIEDDFEMVDEAGEIQEAEQVVAEVDIVEAGSDWDIPALDLA</sequence>
<dbReference type="EMBL" id="UINC01070828">
    <property type="protein sequence ID" value="SVC05276.1"/>
    <property type="molecule type" value="Genomic_DNA"/>
</dbReference>
<organism evidence="1">
    <name type="scientific">marine metagenome</name>
    <dbReference type="NCBI Taxonomy" id="408172"/>
    <lineage>
        <taxon>unclassified sequences</taxon>
        <taxon>metagenomes</taxon>
        <taxon>ecological metagenomes</taxon>
    </lineage>
</organism>
<reference evidence="1" key="1">
    <citation type="submission" date="2018-05" db="EMBL/GenBank/DDBJ databases">
        <authorList>
            <person name="Lanie J.A."/>
            <person name="Ng W.-L."/>
            <person name="Kazmierczak K.M."/>
            <person name="Andrzejewski T.M."/>
            <person name="Davidsen T.M."/>
            <person name="Wayne K.J."/>
            <person name="Tettelin H."/>
            <person name="Glass J.I."/>
            <person name="Rusch D."/>
            <person name="Podicherti R."/>
            <person name="Tsui H.-C.T."/>
            <person name="Winkler M.E."/>
        </authorList>
    </citation>
    <scope>NUCLEOTIDE SEQUENCE</scope>
</reference>
<gene>
    <name evidence="1" type="ORF">METZ01_LOCUS258130</name>
</gene>
<proteinExistence type="predicted"/>
<dbReference type="AlphaFoldDB" id="A0A382J050"/>
<name>A0A382J050_9ZZZZ</name>
<evidence type="ECO:0000313" key="1">
    <source>
        <dbReference type="EMBL" id="SVC05276.1"/>
    </source>
</evidence>
<accession>A0A382J050</accession>
<protein>
    <submittedName>
        <fullName evidence="1">Uncharacterized protein</fullName>
    </submittedName>
</protein>
<feature type="non-terminal residue" evidence="1">
    <location>
        <position position="117"/>
    </location>
</feature>